<sequence length="402" mass="46022">MFSQDLTDFFSMESQARDDVKILLKDQLPLDALFITLNSINLLCALRGEDNTILTFDAQPLSYSLRLVGGGAKSTVRMMKDRENASEKGTLHSEDDLHRLCASILDYLQEKKLEDFSGSLRPVPKPDSQLLSLLRTGDQETKVHRFAEGFRMISRGHLLDAVVELFTPFGLQPDLDIEESTVRFKVPYLKTNGQYAGLRICRFRKNGAPILAPSRVPDFDAEDNMALDLESCVTVQFVRAYSTKQKQADKQRRVELMLKKAGYVDETDEKELGQKIMMYDLSKRDDVLALVERVLLMRDIEKKSKYPFEVSKWMGKQDTPVKKLTDGPSPTRMPHAHAYWLRKSGDRETEVNFDRTRKREVGDMGLREFAAANWKEERDTELLAKTPMQTRSKAKGNRLKLT</sequence>
<gene>
    <name evidence="1" type="ORF">GRF29_112g1206119</name>
</gene>
<name>A0AAN6LW70_9PLEO</name>
<evidence type="ECO:0000313" key="2">
    <source>
        <dbReference type="Proteomes" id="UP001280581"/>
    </source>
</evidence>
<accession>A0AAN6LW70</accession>
<dbReference type="Proteomes" id="UP001280581">
    <property type="component" value="Unassembled WGS sequence"/>
</dbReference>
<evidence type="ECO:0000313" key="1">
    <source>
        <dbReference type="EMBL" id="KAK3203416.1"/>
    </source>
</evidence>
<reference evidence="1 2" key="1">
    <citation type="submission" date="2021-02" db="EMBL/GenBank/DDBJ databases">
        <title>Genome assembly of Pseudopithomyces chartarum.</title>
        <authorList>
            <person name="Jauregui R."/>
            <person name="Singh J."/>
            <person name="Voisey C."/>
        </authorList>
    </citation>
    <scope>NUCLEOTIDE SEQUENCE [LARGE SCALE GENOMIC DNA]</scope>
    <source>
        <strain evidence="1 2">AGR01</strain>
    </source>
</reference>
<dbReference type="AlphaFoldDB" id="A0AAN6LW70"/>
<organism evidence="1 2">
    <name type="scientific">Pseudopithomyces chartarum</name>
    <dbReference type="NCBI Taxonomy" id="1892770"/>
    <lineage>
        <taxon>Eukaryota</taxon>
        <taxon>Fungi</taxon>
        <taxon>Dikarya</taxon>
        <taxon>Ascomycota</taxon>
        <taxon>Pezizomycotina</taxon>
        <taxon>Dothideomycetes</taxon>
        <taxon>Pleosporomycetidae</taxon>
        <taxon>Pleosporales</taxon>
        <taxon>Massarineae</taxon>
        <taxon>Didymosphaeriaceae</taxon>
        <taxon>Pseudopithomyces</taxon>
    </lineage>
</organism>
<keyword evidence="2" id="KW-1185">Reference proteome</keyword>
<proteinExistence type="predicted"/>
<comment type="caution">
    <text evidence="1">The sequence shown here is derived from an EMBL/GenBank/DDBJ whole genome shotgun (WGS) entry which is preliminary data.</text>
</comment>
<dbReference type="EMBL" id="WVTA01000011">
    <property type="protein sequence ID" value="KAK3203416.1"/>
    <property type="molecule type" value="Genomic_DNA"/>
</dbReference>
<protein>
    <submittedName>
        <fullName evidence="1">Uncharacterized protein</fullName>
    </submittedName>
</protein>